<evidence type="ECO:0000256" key="3">
    <source>
        <dbReference type="ARBA" id="ARBA00037931"/>
    </source>
</evidence>
<protein>
    <recommendedName>
        <fullName evidence="4">ASTRA-associated protein 1</fullName>
    </recommendedName>
</protein>
<evidence type="ECO:0000313" key="5">
    <source>
        <dbReference type="EMBL" id="SJX61668.1"/>
    </source>
</evidence>
<keyword evidence="1" id="KW-0853">WD repeat</keyword>
<reference evidence="5 6" key="1">
    <citation type="submission" date="2017-02" db="EMBL/GenBank/DDBJ databases">
        <authorList>
            <person name="Peterson S.W."/>
        </authorList>
    </citation>
    <scope>NUCLEOTIDE SEQUENCE [LARGE SCALE GENOMIC DNA]</scope>
    <source>
        <strain evidence="5 6">SRS1_H2-8</strain>
    </source>
</reference>
<sequence length="338" mass="36614">MTPKPFWILRHHGSSSIRSLHHAHGVLAVGDDAGTVSLVDLATLRPTFAWRAHTDSILTVLVVDTTQVLTHARDNTLKLWTLPARTQSIGSATAASTSSAEPHLARTIGVNALNFARCSHRCHHLAVPHTLDAAYIDMLDLHTGQRTHEAIGRPDIRSAPGTRLPIVMALHLLPDSTLVAGYEDGCVKKWRLDGELVWHARCHSESVMGVSVARAFGVSVAADDRIARFDLHTGELQLAQTQQPGNACVAIAPDGESFAVGAWNGEINVYSTSDSLAHLGSLSYHRDTVECLAFAHVKASDQHDQNDSSDDEDDSQNTHQLVLAAGGRDGKVSLWKYH</sequence>
<dbReference type="InterPro" id="IPR001680">
    <property type="entry name" value="WD40_rpt"/>
</dbReference>
<evidence type="ECO:0000256" key="1">
    <source>
        <dbReference type="ARBA" id="ARBA00022574"/>
    </source>
</evidence>
<dbReference type="Gene3D" id="2.130.10.10">
    <property type="entry name" value="YVTN repeat-like/Quinoprotein amine dehydrogenase"/>
    <property type="match status" value="2"/>
</dbReference>
<dbReference type="InterPro" id="IPR036322">
    <property type="entry name" value="WD40_repeat_dom_sf"/>
</dbReference>
<dbReference type="PANTHER" id="PTHR19854:SF1">
    <property type="entry name" value="GUANINE NUCLEOTIDE-BINDING PROTEIN SUBUNIT BETA-LIKE PROTEIN 1"/>
    <property type="match status" value="1"/>
</dbReference>
<dbReference type="SUPFAM" id="SSF50978">
    <property type="entry name" value="WD40 repeat-like"/>
    <property type="match status" value="1"/>
</dbReference>
<dbReference type="SMART" id="SM00320">
    <property type="entry name" value="WD40"/>
    <property type="match status" value="5"/>
</dbReference>
<gene>
    <name evidence="5" type="ORF">SRS1_12652</name>
</gene>
<evidence type="ECO:0000256" key="4">
    <source>
        <dbReference type="ARBA" id="ARBA00040563"/>
    </source>
</evidence>
<dbReference type="Proteomes" id="UP000239563">
    <property type="component" value="Chromosome III"/>
</dbReference>
<dbReference type="AlphaFoldDB" id="A0A2N8UAD3"/>
<accession>A0A2N8UAD3</accession>
<keyword evidence="2" id="KW-0677">Repeat</keyword>
<dbReference type="PANTHER" id="PTHR19854">
    <property type="entry name" value="TRANSDUCIN BETA-LIKE 3"/>
    <property type="match status" value="1"/>
</dbReference>
<proteinExistence type="inferred from homology"/>
<name>A0A2N8UAD3_9BASI</name>
<dbReference type="InterPro" id="IPR015943">
    <property type="entry name" value="WD40/YVTN_repeat-like_dom_sf"/>
</dbReference>
<evidence type="ECO:0000313" key="6">
    <source>
        <dbReference type="Proteomes" id="UP000239563"/>
    </source>
</evidence>
<dbReference type="EMBL" id="LT795056">
    <property type="protein sequence ID" value="SJX61668.1"/>
    <property type="molecule type" value="Genomic_DNA"/>
</dbReference>
<comment type="similarity">
    <text evidence="3">Belongs to the WD repeat ASA1 family.</text>
</comment>
<organism evidence="5 6">
    <name type="scientific">Sporisorium reilianum f. sp. reilianum</name>
    <dbReference type="NCBI Taxonomy" id="72559"/>
    <lineage>
        <taxon>Eukaryota</taxon>
        <taxon>Fungi</taxon>
        <taxon>Dikarya</taxon>
        <taxon>Basidiomycota</taxon>
        <taxon>Ustilaginomycotina</taxon>
        <taxon>Ustilaginomycetes</taxon>
        <taxon>Ustilaginales</taxon>
        <taxon>Ustilaginaceae</taxon>
        <taxon>Sporisorium</taxon>
    </lineage>
</organism>
<evidence type="ECO:0000256" key="2">
    <source>
        <dbReference type="ARBA" id="ARBA00022737"/>
    </source>
</evidence>